<evidence type="ECO:0000259" key="2">
    <source>
        <dbReference type="SMART" id="SM00382"/>
    </source>
</evidence>
<dbReference type="Pfam" id="PF23232">
    <property type="entry name" value="AAA_lid_13"/>
    <property type="match status" value="1"/>
</dbReference>
<evidence type="ECO:0000256" key="1">
    <source>
        <dbReference type="SAM" id="MobiDB-lite"/>
    </source>
</evidence>
<evidence type="ECO:0000313" key="3">
    <source>
        <dbReference type="EMBL" id="KAF2446765.1"/>
    </source>
</evidence>
<dbReference type="GO" id="GO:0016887">
    <property type="term" value="F:ATP hydrolysis activity"/>
    <property type="evidence" value="ECO:0007669"/>
    <property type="project" value="InterPro"/>
</dbReference>
<dbReference type="Proteomes" id="UP000799764">
    <property type="component" value="Unassembled WGS sequence"/>
</dbReference>
<feature type="compositionally biased region" description="Acidic residues" evidence="1">
    <location>
        <begin position="34"/>
        <end position="45"/>
    </location>
</feature>
<dbReference type="AlphaFoldDB" id="A0A9P4UE44"/>
<dbReference type="PANTHER" id="PTHR46411">
    <property type="entry name" value="FAMILY ATPASE, PUTATIVE-RELATED"/>
    <property type="match status" value="1"/>
</dbReference>
<dbReference type="InterPro" id="IPR054289">
    <property type="entry name" value="DUF7025"/>
</dbReference>
<dbReference type="EMBL" id="MU001497">
    <property type="protein sequence ID" value="KAF2446765.1"/>
    <property type="molecule type" value="Genomic_DNA"/>
</dbReference>
<dbReference type="InterPro" id="IPR056599">
    <property type="entry name" value="AAA_lid_fung"/>
</dbReference>
<dbReference type="SUPFAM" id="SSF52540">
    <property type="entry name" value="P-loop containing nucleoside triphosphate hydrolases"/>
    <property type="match status" value="1"/>
</dbReference>
<feature type="compositionally biased region" description="Basic residues" evidence="1">
    <location>
        <begin position="1"/>
        <end position="12"/>
    </location>
</feature>
<feature type="region of interest" description="Disordered" evidence="1">
    <location>
        <begin position="1"/>
        <end position="62"/>
    </location>
</feature>
<dbReference type="SMART" id="SM00382">
    <property type="entry name" value="AAA"/>
    <property type="match status" value="1"/>
</dbReference>
<dbReference type="Pfam" id="PF00004">
    <property type="entry name" value="AAA"/>
    <property type="match status" value="1"/>
</dbReference>
<feature type="compositionally biased region" description="Basic and acidic residues" evidence="1">
    <location>
        <begin position="46"/>
        <end position="62"/>
    </location>
</feature>
<dbReference type="InterPro" id="IPR003593">
    <property type="entry name" value="AAA+_ATPase"/>
</dbReference>
<evidence type="ECO:0000313" key="4">
    <source>
        <dbReference type="Proteomes" id="UP000799764"/>
    </source>
</evidence>
<sequence length="981" mass="111924">MFTRPPKTKTVRTRGPVRPFDLIPAAGSTKARDDSDEAEDSDHEVEDSGHEAEDLGDDQAPKDYDDVQEALEGVEYRTLAQGSPLAFSSLNPENAPHDIFPGFDQFELPTGNSQFDQKYIGEAKEEYSRLLKKLTISRDRTEASNFEEERLLAIAVNLGTFTENDITEHFPPLPSVQGNHALQDYQMQLMLLEQQNKKRLARREQDRLASGISDLLISESPRLNKASETGFPPTMSSDMRQSPLHAIQNTPPVHSTEASAQSHGNAGESELVSRLMRRIEDLERGTRRSEHPPVQGFGPPRFQILHLLDDANKTVCLQEPTWTFGKNLGLQLKAESPLVDLDTYLRKNDDISFLVYKSYATPRVSATELAESLETGVLPAPEPSNESIRIMSEELHVALQIFLRSACSVEEEQLGSFLYTLQAPYLFWYRGRSNRQTLSHQLPKHQAHLELLFDWIERNYATKFDQFDEMISRGRISHAFTEYLFFPGDVVVNQDGDKTKAYRLQDMPTLKRVYGRIHHSQEFEKLSRARSRANERTRANEAWAWEIPCSTIVYDGQFYRQNDKLTLKLVAESHDEEVDITELTVIPLPFVGKDLQKQLMQRGRTFWSCRVKRPISYNGGDEGASHTDGERYVIDNKSYKRLHLDEQKSKRIQDPMYMGGSKDRTPLFVERMDEDEPPQAPDIYLFPPTIPGFSLRRKLWTDLVVDKIVDISWNKEAFKHLVADDKTKELLQALVADRISGERNTDIIQGKGNGLIILLHGGPGTGKTFTAESVAELAEKPLYPVTCGDIGTEPDQVERYLESVLYLGNLWDCVVLLDEADVFLEERGIADLARNALVSVFLRVLEYYDGILILTSNRVGTFDEAFKSRISLALHYPNFTKSQRCRIWKNFLNRLKALKEPDIDFDDIECNVLDLANEELNGRQIRNAITIGRQLAKFQKKELSYAHLKHVVEVAGQFETYIKETKENISDEEIARLHGRR</sequence>
<dbReference type="InterPro" id="IPR003959">
    <property type="entry name" value="ATPase_AAA_core"/>
</dbReference>
<protein>
    <recommendedName>
        <fullName evidence="2">AAA+ ATPase domain-containing protein</fullName>
    </recommendedName>
</protein>
<reference evidence="3" key="1">
    <citation type="journal article" date="2020" name="Stud. Mycol.">
        <title>101 Dothideomycetes genomes: a test case for predicting lifestyles and emergence of pathogens.</title>
        <authorList>
            <person name="Haridas S."/>
            <person name="Albert R."/>
            <person name="Binder M."/>
            <person name="Bloem J."/>
            <person name="Labutti K."/>
            <person name="Salamov A."/>
            <person name="Andreopoulos B."/>
            <person name="Baker S."/>
            <person name="Barry K."/>
            <person name="Bills G."/>
            <person name="Bluhm B."/>
            <person name="Cannon C."/>
            <person name="Castanera R."/>
            <person name="Culley D."/>
            <person name="Daum C."/>
            <person name="Ezra D."/>
            <person name="Gonzalez J."/>
            <person name="Henrissat B."/>
            <person name="Kuo A."/>
            <person name="Liang C."/>
            <person name="Lipzen A."/>
            <person name="Lutzoni F."/>
            <person name="Magnuson J."/>
            <person name="Mondo S."/>
            <person name="Nolan M."/>
            <person name="Ohm R."/>
            <person name="Pangilinan J."/>
            <person name="Park H.-J."/>
            <person name="Ramirez L."/>
            <person name="Alfaro M."/>
            <person name="Sun H."/>
            <person name="Tritt A."/>
            <person name="Yoshinaga Y."/>
            <person name="Zwiers L.-H."/>
            <person name="Turgeon B."/>
            <person name="Goodwin S."/>
            <person name="Spatafora J."/>
            <person name="Crous P."/>
            <person name="Grigoriev I."/>
        </authorList>
    </citation>
    <scope>NUCLEOTIDE SEQUENCE</scope>
    <source>
        <strain evidence="3">CBS 690.94</strain>
    </source>
</reference>
<accession>A0A9P4UE44</accession>
<gene>
    <name evidence="3" type="ORF">P171DRAFT_408916</name>
</gene>
<proteinExistence type="predicted"/>
<name>A0A9P4UE44_9PLEO</name>
<feature type="region of interest" description="Disordered" evidence="1">
    <location>
        <begin position="248"/>
        <end position="269"/>
    </location>
</feature>
<dbReference type="OrthoDB" id="10042665at2759"/>
<dbReference type="Gene3D" id="3.40.50.300">
    <property type="entry name" value="P-loop containing nucleotide triphosphate hydrolases"/>
    <property type="match status" value="1"/>
</dbReference>
<comment type="caution">
    <text evidence="3">The sequence shown here is derived from an EMBL/GenBank/DDBJ whole genome shotgun (WGS) entry which is preliminary data.</text>
</comment>
<organism evidence="3 4">
    <name type="scientific">Karstenula rhodostoma CBS 690.94</name>
    <dbReference type="NCBI Taxonomy" id="1392251"/>
    <lineage>
        <taxon>Eukaryota</taxon>
        <taxon>Fungi</taxon>
        <taxon>Dikarya</taxon>
        <taxon>Ascomycota</taxon>
        <taxon>Pezizomycotina</taxon>
        <taxon>Dothideomycetes</taxon>
        <taxon>Pleosporomycetidae</taxon>
        <taxon>Pleosporales</taxon>
        <taxon>Massarineae</taxon>
        <taxon>Didymosphaeriaceae</taxon>
        <taxon>Karstenula</taxon>
    </lineage>
</organism>
<dbReference type="Pfam" id="PF22942">
    <property type="entry name" value="DUF7025"/>
    <property type="match status" value="1"/>
</dbReference>
<dbReference type="GO" id="GO:0005524">
    <property type="term" value="F:ATP binding"/>
    <property type="evidence" value="ECO:0007669"/>
    <property type="project" value="InterPro"/>
</dbReference>
<keyword evidence="4" id="KW-1185">Reference proteome</keyword>
<feature type="compositionally biased region" description="Polar residues" evidence="1">
    <location>
        <begin position="248"/>
        <end position="264"/>
    </location>
</feature>
<dbReference type="PANTHER" id="PTHR46411:SF2">
    <property type="entry name" value="AAA+ ATPASE DOMAIN-CONTAINING PROTEIN"/>
    <property type="match status" value="1"/>
</dbReference>
<dbReference type="InterPro" id="IPR027417">
    <property type="entry name" value="P-loop_NTPase"/>
</dbReference>
<feature type="domain" description="AAA+ ATPase" evidence="2">
    <location>
        <begin position="753"/>
        <end position="880"/>
    </location>
</feature>